<name>A0ACA9KUH8_9GLOM</name>
<dbReference type="EMBL" id="CAJVQC010001423">
    <property type="protein sequence ID" value="CAG8494206.1"/>
    <property type="molecule type" value="Genomic_DNA"/>
</dbReference>
<keyword evidence="2" id="KW-1185">Reference proteome</keyword>
<gene>
    <name evidence="1" type="ORF">RPERSI_LOCUS1528</name>
</gene>
<accession>A0ACA9KUH8</accession>
<dbReference type="Proteomes" id="UP000789920">
    <property type="component" value="Unassembled WGS sequence"/>
</dbReference>
<evidence type="ECO:0000313" key="1">
    <source>
        <dbReference type="EMBL" id="CAG8494206.1"/>
    </source>
</evidence>
<comment type="caution">
    <text evidence="1">The sequence shown here is derived from an EMBL/GenBank/DDBJ whole genome shotgun (WGS) entry which is preliminary data.</text>
</comment>
<protein>
    <submittedName>
        <fullName evidence="1">27319_t:CDS:1</fullName>
    </submittedName>
</protein>
<evidence type="ECO:0000313" key="2">
    <source>
        <dbReference type="Proteomes" id="UP000789920"/>
    </source>
</evidence>
<sequence>MKVNKKEIVIENLQESQEYSDLRKIWAIEMRTINLQLHYGIWAKTWWTTTKIEIETEMKEFLIPYRLYMRIACEFNSKNFIITVLSSNKNLLKLGFQCTCETTTTEIESNLLAAVKICYQTIFKTKTEYSGSAIIEFENINIIQQLIIDIPVFPIFIHIENLSVVVTNIGDLDENRNNVAMSSYHVDNVTESPVLYLHDLKSNLWNKFYETYPNGMKRTTFMMQLQKCTNLKYHDDLVEDDNEEGWALKGNQKLDNRGRARIKKNIKAMLEYFFLNRNRRNEDKMSARDMHYELLKFVEIGEIEKADILKIDTIQNWIGLYARAVK</sequence>
<reference evidence="1" key="1">
    <citation type="submission" date="2021-06" db="EMBL/GenBank/DDBJ databases">
        <authorList>
            <person name="Kallberg Y."/>
            <person name="Tangrot J."/>
            <person name="Rosling A."/>
        </authorList>
    </citation>
    <scope>NUCLEOTIDE SEQUENCE</scope>
    <source>
        <strain evidence="1">MA461A</strain>
    </source>
</reference>
<organism evidence="1 2">
    <name type="scientific">Racocetra persica</name>
    <dbReference type="NCBI Taxonomy" id="160502"/>
    <lineage>
        <taxon>Eukaryota</taxon>
        <taxon>Fungi</taxon>
        <taxon>Fungi incertae sedis</taxon>
        <taxon>Mucoromycota</taxon>
        <taxon>Glomeromycotina</taxon>
        <taxon>Glomeromycetes</taxon>
        <taxon>Diversisporales</taxon>
        <taxon>Gigasporaceae</taxon>
        <taxon>Racocetra</taxon>
    </lineage>
</organism>
<proteinExistence type="predicted"/>